<feature type="chain" id="PRO_5042508644" description="Lipoprotein SmpA/OmlA domain-containing protein" evidence="2">
    <location>
        <begin position="20"/>
        <end position="105"/>
    </location>
</feature>
<name>A0AAJ2BU68_9PSED</name>
<dbReference type="RefSeq" id="WP_309755404.1">
    <property type="nucleotide sequence ID" value="NZ_JAVJAF010000001.1"/>
</dbReference>
<accession>A0AAJ2BU68</accession>
<evidence type="ECO:0000313" key="3">
    <source>
        <dbReference type="EMBL" id="MDR6233003.1"/>
    </source>
</evidence>
<dbReference type="PROSITE" id="PS51257">
    <property type="entry name" value="PROKAR_LIPOPROTEIN"/>
    <property type="match status" value="1"/>
</dbReference>
<proteinExistence type="predicted"/>
<feature type="signal peptide" evidence="2">
    <location>
        <begin position="1"/>
        <end position="19"/>
    </location>
</feature>
<protein>
    <recommendedName>
        <fullName evidence="5">Lipoprotein SmpA/OmlA domain-containing protein</fullName>
    </recommendedName>
</protein>
<reference evidence="3" key="1">
    <citation type="submission" date="2023-08" db="EMBL/GenBank/DDBJ databases">
        <title>Functional and genomic diversity of the sorghum phyllosphere microbiome.</title>
        <authorList>
            <person name="Shade A."/>
        </authorList>
    </citation>
    <scope>NUCLEOTIDE SEQUENCE</scope>
    <source>
        <strain evidence="3">SORGH_AS_0201</strain>
    </source>
</reference>
<evidence type="ECO:0000313" key="4">
    <source>
        <dbReference type="Proteomes" id="UP001268036"/>
    </source>
</evidence>
<dbReference type="AlphaFoldDB" id="A0AAJ2BU68"/>
<comment type="caution">
    <text evidence="3">The sequence shown here is derived from an EMBL/GenBank/DDBJ whole genome shotgun (WGS) entry which is preliminary data.</text>
</comment>
<dbReference type="EMBL" id="JAVJAF010000001">
    <property type="protein sequence ID" value="MDR6233003.1"/>
    <property type="molecule type" value="Genomic_DNA"/>
</dbReference>
<sequence length="105" mass="11516">MKRLSFVLLLVGLSGCSSTPSTPPADPSQFGGHTQEQVKQSFGTPQHISQLDSLVVYEYRNLRASGSPVATYSFLIENERVIESTPGTLQLYREDGITKVRAESL</sequence>
<organism evidence="3 4">
    <name type="scientific">Pseudomonas oryzihabitans</name>
    <dbReference type="NCBI Taxonomy" id="47885"/>
    <lineage>
        <taxon>Bacteria</taxon>
        <taxon>Pseudomonadati</taxon>
        <taxon>Pseudomonadota</taxon>
        <taxon>Gammaproteobacteria</taxon>
        <taxon>Pseudomonadales</taxon>
        <taxon>Pseudomonadaceae</taxon>
        <taxon>Pseudomonas</taxon>
    </lineage>
</organism>
<evidence type="ECO:0008006" key="5">
    <source>
        <dbReference type="Google" id="ProtNLM"/>
    </source>
</evidence>
<gene>
    <name evidence="3" type="ORF">QE440_000744</name>
</gene>
<evidence type="ECO:0000256" key="1">
    <source>
        <dbReference type="SAM" id="MobiDB-lite"/>
    </source>
</evidence>
<feature type="region of interest" description="Disordered" evidence="1">
    <location>
        <begin position="16"/>
        <end position="42"/>
    </location>
</feature>
<evidence type="ECO:0000256" key="2">
    <source>
        <dbReference type="SAM" id="SignalP"/>
    </source>
</evidence>
<dbReference type="Proteomes" id="UP001268036">
    <property type="component" value="Unassembled WGS sequence"/>
</dbReference>
<feature type="compositionally biased region" description="Polar residues" evidence="1">
    <location>
        <begin position="31"/>
        <end position="42"/>
    </location>
</feature>
<keyword evidence="2" id="KW-0732">Signal</keyword>